<evidence type="ECO:0000256" key="2">
    <source>
        <dbReference type="ARBA" id="ARBA00013194"/>
    </source>
</evidence>
<dbReference type="Proteomes" id="UP000609651">
    <property type="component" value="Unassembled WGS sequence"/>
</dbReference>
<dbReference type="Pfam" id="PF00639">
    <property type="entry name" value="Rotamase"/>
    <property type="match status" value="1"/>
</dbReference>
<dbReference type="EC" id="5.2.1.8" evidence="2"/>
<sequence>MGGTFALAAAGVGAMQLIDTEQADAAPAAVAPEQARPVADSTKVLAKLADGDRSYKITQAQVEAEAFNRYGAEVLESMINRATVKMACDGRGVSVTRAEVDAEVAAGAKKYEVDVATWLRMLESERDVTPDQYRNDVIWPKLALKKLADTQVEVTPEDVKHAFIRTYGPKVKARMIMTDNLRRATEIHKQASANPSEFGALARNHSIDEGSKALDGVIPPISMYGSPETAELERRAFALKDGEISGIVQLSFPGMRRYVILKREGITDAAATRLEEVRPLIEEELREQKVQESVAKVFTEIRDRTVVHNYLTGEVTDPRTAAAAQRPATR</sequence>
<name>A0ABX1VIA0_9PLAN</name>
<dbReference type="InterPro" id="IPR000297">
    <property type="entry name" value="PPIase_PpiC"/>
</dbReference>
<feature type="domain" description="PpiC" evidence="7">
    <location>
        <begin position="168"/>
        <end position="252"/>
    </location>
</feature>
<dbReference type="Gene3D" id="1.10.4030.10">
    <property type="entry name" value="Porin chaperone SurA, peptide-binding domain"/>
    <property type="match status" value="1"/>
</dbReference>
<keyword evidence="4 6" id="KW-0697">Rotamase</keyword>
<dbReference type="GO" id="GO:0003755">
    <property type="term" value="F:peptidyl-prolyl cis-trans isomerase activity"/>
    <property type="evidence" value="ECO:0007669"/>
    <property type="project" value="UniProtKB-EC"/>
</dbReference>
<evidence type="ECO:0000313" key="9">
    <source>
        <dbReference type="Proteomes" id="UP000609651"/>
    </source>
</evidence>
<protein>
    <recommendedName>
        <fullName evidence="2">peptidylprolyl isomerase</fullName>
        <ecNumber evidence="2">5.2.1.8</ecNumber>
    </recommendedName>
</protein>
<evidence type="ECO:0000256" key="4">
    <source>
        <dbReference type="ARBA" id="ARBA00023110"/>
    </source>
</evidence>
<gene>
    <name evidence="8" type="primary">prsA_1</name>
    <name evidence="8" type="ORF">LzC2_39430</name>
</gene>
<evidence type="ECO:0000256" key="5">
    <source>
        <dbReference type="ARBA" id="ARBA00023235"/>
    </source>
</evidence>
<accession>A0ABX1VIA0</accession>
<dbReference type="EMBL" id="WTPX01000213">
    <property type="protein sequence ID" value="NNJ27834.1"/>
    <property type="molecule type" value="Genomic_DNA"/>
</dbReference>
<keyword evidence="5 6" id="KW-0413">Isomerase</keyword>
<evidence type="ECO:0000259" key="7">
    <source>
        <dbReference type="PROSITE" id="PS50198"/>
    </source>
</evidence>
<proteinExistence type="predicted"/>
<dbReference type="PANTHER" id="PTHR47245:SF1">
    <property type="entry name" value="FOLDASE PROTEIN PRSA"/>
    <property type="match status" value="1"/>
</dbReference>
<evidence type="ECO:0000256" key="1">
    <source>
        <dbReference type="ARBA" id="ARBA00000971"/>
    </source>
</evidence>
<comment type="catalytic activity">
    <reaction evidence="1">
        <text>[protein]-peptidylproline (omega=180) = [protein]-peptidylproline (omega=0)</text>
        <dbReference type="Rhea" id="RHEA:16237"/>
        <dbReference type="Rhea" id="RHEA-COMP:10747"/>
        <dbReference type="Rhea" id="RHEA-COMP:10748"/>
        <dbReference type="ChEBI" id="CHEBI:83833"/>
        <dbReference type="ChEBI" id="CHEBI:83834"/>
        <dbReference type="EC" id="5.2.1.8"/>
    </reaction>
</comment>
<evidence type="ECO:0000313" key="8">
    <source>
        <dbReference type="EMBL" id="NNJ27834.1"/>
    </source>
</evidence>
<evidence type="ECO:0000256" key="6">
    <source>
        <dbReference type="PROSITE-ProRule" id="PRU00278"/>
    </source>
</evidence>
<keyword evidence="3" id="KW-0732">Signal</keyword>
<dbReference type="InterPro" id="IPR046357">
    <property type="entry name" value="PPIase_dom_sf"/>
</dbReference>
<comment type="caution">
    <text evidence="8">The sequence shown here is derived from an EMBL/GenBank/DDBJ whole genome shotgun (WGS) entry which is preliminary data.</text>
</comment>
<dbReference type="PROSITE" id="PS50198">
    <property type="entry name" value="PPIC_PPIASE_2"/>
    <property type="match status" value="1"/>
</dbReference>
<dbReference type="Gene3D" id="3.10.50.40">
    <property type="match status" value="1"/>
</dbReference>
<keyword evidence="9" id="KW-1185">Reference proteome</keyword>
<dbReference type="InterPro" id="IPR050245">
    <property type="entry name" value="PrsA_foldase"/>
</dbReference>
<dbReference type="PANTHER" id="PTHR47245">
    <property type="entry name" value="PEPTIDYLPROLYL ISOMERASE"/>
    <property type="match status" value="1"/>
</dbReference>
<dbReference type="InterPro" id="IPR027304">
    <property type="entry name" value="Trigger_fact/SurA_dom_sf"/>
</dbReference>
<organism evidence="8 9">
    <name type="scientific">Alienimonas chondri</name>
    <dbReference type="NCBI Taxonomy" id="2681879"/>
    <lineage>
        <taxon>Bacteria</taxon>
        <taxon>Pseudomonadati</taxon>
        <taxon>Planctomycetota</taxon>
        <taxon>Planctomycetia</taxon>
        <taxon>Planctomycetales</taxon>
        <taxon>Planctomycetaceae</taxon>
        <taxon>Alienimonas</taxon>
    </lineage>
</organism>
<reference evidence="8 9" key="1">
    <citation type="journal article" date="2020" name="Syst. Appl. Microbiol.">
        <title>Alienimonas chondri sp. nov., a novel planctomycete isolated from the biofilm of the red alga Chondrus crispus.</title>
        <authorList>
            <person name="Vitorino I."/>
            <person name="Albuquerque L."/>
            <person name="Wiegand S."/>
            <person name="Kallscheuer N."/>
            <person name="da Costa M.S."/>
            <person name="Lobo-da-Cunha A."/>
            <person name="Jogler C."/>
            <person name="Lage O.M."/>
        </authorList>
    </citation>
    <scope>NUCLEOTIDE SEQUENCE [LARGE SCALE GENOMIC DNA]</scope>
    <source>
        <strain evidence="8 9">LzC2</strain>
    </source>
</reference>
<evidence type="ECO:0000256" key="3">
    <source>
        <dbReference type="ARBA" id="ARBA00022729"/>
    </source>
</evidence>
<dbReference type="SUPFAM" id="SSF54534">
    <property type="entry name" value="FKBP-like"/>
    <property type="match status" value="1"/>
</dbReference>
<dbReference type="SUPFAM" id="SSF109998">
    <property type="entry name" value="Triger factor/SurA peptide-binding domain-like"/>
    <property type="match status" value="1"/>
</dbReference>